<sequence length="300" mass="33700">MLLKRLPRKYKVSLQEEYVSNDIEVDIYCRTWQTTRLRPKAIVIFVHGHNEHVSRYDAFFADFAKIGIKVCGFDQVGCGKTGEKAGDLGGALGLSRLLVDLNDVVERNYDPKIPLFLMGHSFGGMSVLNYLALGEQRDLIYGAIVAAPCVRLAIHSEPDFIVSIILDQLAAVFPLMKIPHSLDASNLSREQDAIETYKKDPLIMNKCSLIQMRDVVYEGKNFIKRSPLVCVPRLLLMHGTGDKIASYESTVAIFQAIKDGNKVLKVELKTYEDAYHELHNDTVKKEVTLDTISWILGQLA</sequence>
<protein>
    <submittedName>
        <fullName evidence="1">Uncharacterized protein</fullName>
    </submittedName>
</protein>
<evidence type="ECO:0000313" key="1">
    <source>
        <dbReference type="EMBL" id="KAJ9066247.1"/>
    </source>
</evidence>
<keyword evidence="2" id="KW-1185">Reference proteome</keyword>
<dbReference type="Proteomes" id="UP001165960">
    <property type="component" value="Unassembled WGS sequence"/>
</dbReference>
<accession>A0ACC2SV26</accession>
<name>A0ACC2SV26_9FUNG</name>
<proteinExistence type="predicted"/>
<dbReference type="EMBL" id="QTSX02004300">
    <property type="protein sequence ID" value="KAJ9066247.1"/>
    <property type="molecule type" value="Genomic_DNA"/>
</dbReference>
<organism evidence="1 2">
    <name type="scientific">Entomophthora muscae</name>
    <dbReference type="NCBI Taxonomy" id="34485"/>
    <lineage>
        <taxon>Eukaryota</taxon>
        <taxon>Fungi</taxon>
        <taxon>Fungi incertae sedis</taxon>
        <taxon>Zoopagomycota</taxon>
        <taxon>Entomophthoromycotina</taxon>
        <taxon>Entomophthoromycetes</taxon>
        <taxon>Entomophthorales</taxon>
        <taxon>Entomophthoraceae</taxon>
        <taxon>Entomophthora</taxon>
    </lineage>
</organism>
<evidence type="ECO:0000313" key="2">
    <source>
        <dbReference type="Proteomes" id="UP001165960"/>
    </source>
</evidence>
<reference evidence="1" key="1">
    <citation type="submission" date="2022-04" db="EMBL/GenBank/DDBJ databases">
        <title>Genome of the entomopathogenic fungus Entomophthora muscae.</title>
        <authorList>
            <person name="Elya C."/>
            <person name="Lovett B.R."/>
            <person name="Lee E."/>
            <person name="Macias A.M."/>
            <person name="Hajek A.E."/>
            <person name="De Bivort B.L."/>
            <person name="Kasson M.T."/>
            <person name="De Fine Licht H.H."/>
            <person name="Stajich J.E."/>
        </authorList>
    </citation>
    <scope>NUCLEOTIDE SEQUENCE</scope>
    <source>
        <strain evidence="1">Berkeley</strain>
    </source>
</reference>
<comment type="caution">
    <text evidence="1">The sequence shown here is derived from an EMBL/GenBank/DDBJ whole genome shotgun (WGS) entry which is preliminary data.</text>
</comment>
<gene>
    <name evidence="1" type="ORF">DSO57_1011574</name>
</gene>